<proteinExistence type="predicted"/>
<dbReference type="AlphaFoldDB" id="A0A7X2KI69"/>
<gene>
    <name evidence="1" type="ORF">GIX76_07820</name>
</gene>
<evidence type="ECO:0000313" key="1">
    <source>
        <dbReference type="EMBL" id="MRG89889.1"/>
    </source>
</evidence>
<protein>
    <recommendedName>
        <fullName evidence="3">DUF4352 domain-containing protein</fullName>
    </recommendedName>
</protein>
<reference evidence="1 2" key="1">
    <citation type="submission" date="2019-11" db="EMBL/GenBank/DDBJ databases">
        <title>Draft genome sequence of 12 host-associated Lactobacillus reuteri rodent strains.</title>
        <authorList>
            <person name="Zhang S."/>
            <person name="Ozcam M."/>
            <person name="Van Pijkeren J.P."/>
        </authorList>
    </citation>
    <scope>NUCLEOTIDE SEQUENCE [LARGE SCALE GENOMIC DNA]</scope>
    <source>
        <strain evidence="1 2">N4I</strain>
    </source>
</reference>
<sequence>MKIFLNTVFITRHKERIPIMFYKIDNNPFEVDIHVQLIDVEVSKTHTIHVRVTNKYTNEKIFEGDQSFNMESDGQKPEGYENVNRGIAELGIPLSMEPDEIKGVNTLNIEVTIEGSKQNVQLFLAGDVNG</sequence>
<organism evidence="1 2">
    <name type="scientific">Limosilactobacillus reuteri</name>
    <name type="common">Lactobacillus reuteri</name>
    <dbReference type="NCBI Taxonomy" id="1598"/>
    <lineage>
        <taxon>Bacteria</taxon>
        <taxon>Bacillati</taxon>
        <taxon>Bacillota</taxon>
        <taxon>Bacilli</taxon>
        <taxon>Lactobacillales</taxon>
        <taxon>Lactobacillaceae</taxon>
        <taxon>Limosilactobacillus</taxon>
    </lineage>
</organism>
<dbReference type="Proteomes" id="UP000460207">
    <property type="component" value="Unassembled WGS sequence"/>
</dbReference>
<dbReference type="EMBL" id="WJND01000012">
    <property type="protein sequence ID" value="MRG89889.1"/>
    <property type="molecule type" value="Genomic_DNA"/>
</dbReference>
<name>A0A7X2KI69_LIMRT</name>
<accession>A0A7X2KI69</accession>
<comment type="caution">
    <text evidence="1">The sequence shown here is derived from an EMBL/GenBank/DDBJ whole genome shotgun (WGS) entry which is preliminary data.</text>
</comment>
<evidence type="ECO:0000313" key="2">
    <source>
        <dbReference type="Proteomes" id="UP000460207"/>
    </source>
</evidence>
<dbReference type="RefSeq" id="WP_153704191.1">
    <property type="nucleotide sequence ID" value="NZ_WJND01000012.1"/>
</dbReference>
<evidence type="ECO:0008006" key="3">
    <source>
        <dbReference type="Google" id="ProtNLM"/>
    </source>
</evidence>